<dbReference type="Pfam" id="PF07690">
    <property type="entry name" value="MFS_1"/>
    <property type="match status" value="1"/>
</dbReference>
<keyword evidence="8" id="KW-1185">Reference proteome</keyword>
<feature type="transmembrane region" description="Helical" evidence="5">
    <location>
        <begin position="285"/>
        <end position="312"/>
    </location>
</feature>
<keyword evidence="3 5" id="KW-1133">Transmembrane helix</keyword>
<dbReference type="EMBL" id="JBHUEA010000037">
    <property type="protein sequence ID" value="MFD1722994.1"/>
    <property type="molecule type" value="Genomic_DNA"/>
</dbReference>
<evidence type="ECO:0000256" key="5">
    <source>
        <dbReference type="SAM" id="Phobius"/>
    </source>
</evidence>
<evidence type="ECO:0000313" key="8">
    <source>
        <dbReference type="Proteomes" id="UP001597347"/>
    </source>
</evidence>
<feature type="transmembrane region" description="Helical" evidence="5">
    <location>
        <begin position="21"/>
        <end position="47"/>
    </location>
</feature>
<proteinExistence type="predicted"/>
<dbReference type="PROSITE" id="PS50850">
    <property type="entry name" value="MFS"/>
    <property type="match status" value="1"/>
</dbReference>
<feature type="transmembrane region" description="Helical" evidence="5">
    <location>
        <begin position="59"/>
        <end position="78"/>
    </location>
</feature>
<protein>
    <submittedName>
        <fullName evidence="7">MFS transporter</fullName>
    </submittedName>
</protein>
<dbReference type="PANTHER" id="PTHR42718:SF39">
    <property type="entry name" value="ACTINORHODIN TRANSPORTER-RELATED"/>
    <property type="match status" value="1"/>
</dbReference>
<dbReference type="RefSeq" id="WP_377936589.1">
    <property type="nucleotide sequence ID" value="NZ_JBHUEA010000037.1"/>
</dbReference>
<evidence type="ECO:0000259" key="6">
    <source>
        <dbReference type="PROSITE" id="PS50850"/>
    </source>
</evidence>
<dbReference type="InterPro" id="IPR020846">
    <property type="entry name" value="MFS_dom"/>
</dbReference>
<dbReference type="Gene3D" id="1.20.1720.10">
    <property type="entry name" value="Multidrug resistance protein D"/>
    <property type="match status" value="1"/>
</dbReference>
<feature type="transmembrane region" description="Helical" evidence="5">
    <location>
        <begin position="90"/>
        <end position="110"/>
    </location>
</feature>
<reference evidence="8" key="1">
    <citation type="journal article" date="2019" name="Int. J. Syst. Evol. Microbiol.">
        <title>The Global Catalogue of Microorganisms (GCM) 10K type strain sequencing project: providing services to taxonomists for standard genome sequencing and annotation.</title>
        <authorList>
            <consortium name="The Broad Institute Genomics Platform"/>
            <consortium name="The Broad Institute Genome Sequencing Center for Infectious Disease"/>
            <person name="Wu L."/>
            <person name="Ma J."/>
        </authorList>
    </citation>
    <scope>NUCLEOTIDE SEQUENCE [LARGE SCALE GENOMIC DNA]</scope>
    <source>
        <strain evidence="8">CGMCC 1.12471</strain>
    </source>
</reference>
<dbReference type="CDD" id="cd17321">
    <property type="entry name" value="MFS_MMR_MDR_like"/>
    <property type="match status" value="1"/>
</dbReference>
<accession>A0ABW4LJ84</accession>
<organism evidence="7 8">
    <name type="scientific">Amnibacterium endophyticum</name>
    <dbReference type="NCBI Taxonomy" id="2109337"/>
    <lineage>
        <taxon>Bacteria</taxon>
        <taxon>Bacillati</taxon>
        <taxon>Actinomycetota</taxon>
        <taxon>Actinomycetes</taxon>
        <taxon>Micrococcales</taxon>
        <taxon>Microbacteriaceae</taxon>
        <taxon>Amnibacterium</taxon>
    </lineage>
</organism>
<keyword evidence="4 5" id="KW-0472">Membrane</keyword>
<dbReference type="SUPFAM" id="SSF103473">
    <property type="entry name" value="MFS general substrate transporter"/>
    <property type="match status" value="1"/>
</dbReference>
<feature type="transmembrane region" description="Helical" evidence="5">
    <location>
        <begin position="465"/>
        <end position="485"/>
    </location>
</feature>
<feature type="transmembrane region" description="Helical" evidence="5">
    <location>
        <begin position="181"/>
        <end position="203"/>
    </location>
</feature>
<gene>
    <name evidence="7" type="ORF">ACFSBI_15700</name>
</gene>
<dbReference type="Proteomes" id="UP001597347">
    <property type="component" value="Unassembled WGS sequence"/>
</dbReference>
<feature type="transmembrane region" description="Helical" evidence="5">
    <location>
        <begin position="428"/>
        <end position="445"/>
    </location>
</feature>
<feature type="transmembrane region" description="Helical" evidence="5">
    <location>
        <begin position="149"/>
        <end position="175"/>
    </location>
</feature>
<dbReference type="PRINTS" id="PR01036">
    <property type="entry name" value="TCRTETB"/>
</dbReference>
<evidence type="ECO:0000256" key="4">
    <source>
        <dbReference type="ARBA" id="ARBA00023136"/>
    </source>
</evidence>
<dbReference type="InterPro" id="IPR011701">
    <property type="entry name" value="MFS"/>
</dbReference>
<comment type="subcellular location">
    <subcellularLocation>
        <location evidence="1">Cell membrane</location>
        <topology evidence="1">Multi-pass membrane protein</topology>
    </subcellularLocation>
</comment>
<feature type="transmembrane region" description="Helical" evidence="5">
    <location>
        <begin position="318"/>
        <end position="340"/>
    </location>
</feature>
<name>A0ABW4LJ84_9MICO</name>
<feature type="domain" description="Major facilitator superfamily (MFS) profile" evidence="6">
    <location>
        <begin position="25"/>
        <end position="492"/>
    </location>
</feature>
<evidence type="ECO:0000256" key="2">
    <source>
        <dbReference type="ARBA" id="ARBA00022692"/>
    </source>
</evidence>
<feature type="transmembrane region" description="Helical" evidence="5">
    <location>
        <begin position="385"/>
        <end position="407"/>
    </location>
</feature>
<evidence type="ECO:0000256" key="1">
    <source>
        <dbReference type="ARBA" id="ARBA00004651"/>
    </source>
</evidence>
<sequence>MSAPATAPAGPRPTIDVPPRAAWIAFAVVLVGAAMSLIDATIVNVALPTIRTSIDASEATLSWIISGYALAFGLALIPAGRVGDRFGHKWVFFSGLALFTVASVSCGFSQTDGQLIVSRVVQGLAGGIYLPAVQSYIQLLFAGRVRGKAFAVFGAVLGVSSAIGPVLGGLLIQAFGDENGWRFVFFVNLPIGVVALIAAAVLVPNSPRQASAASGVDLVGLLLLSGALTAILVPLIQGQDEGWPVWTYISLAGGVVLLAAFGFWERGVVARGRSALVPPHLFTHPAFTAGTLLALVYFAAFVSIFFSLSLLWQAGLNYTALESGLVSLPFAIGSIVGASQSSRLAVAIGRRVLVIGAGLVALGLIGVWLVLLLVPSDALTGWDVIGPLLVAGFGSGLFIAPNVQFIVATVDPAEAGAASGVLATMQRIGSAIGIAVIGSVFFATLDIPTGRRPSSADLAEAFSTSATAALLTSAAFAVVAFLLVFTLPRSVGRGHAPEAAPPAG</sequence>
<keyword evidence="2 5" id="KW-0812">Transmembrane</keyword>
<evidence type="ECO:0000313" key="7">
    <source>
        <dbReference type="EMBL" id="MFD1722994.1"/>
    </source>
</evidence>
<feature type="transmembrane region" description="Helical" evidence="5">
    <location>
        <begin position="116"/>
        <end position="137"/>
    </location>
</feature>
<dbReference type="PANTHER" id="PTHR42718">
    <property type="entry name" value="MAJOR FACILITATOR SUPERFAMILY MULTIDRUG TRANSPORTER MFSC"/>
    <property type="match status" value="1"/>
</dbReference>
<dbReference type="InterPro" id="IPR036259">
    <property type="entry name" value="MFS_trans_sf"/>
</dbReference>
<feature type="transmembrane region" description="Helical" evidence="5">
    <location>
        <begin position="215"/>
        <end position="237"/>
    </location>
</feature>
<feature type="transmembrane region" description="Helical" evidence="5">
    <location>
        <begin position="243"/>
        <end position="264"/>
    </location>
</feature>
<evidence type="ECO:0000256" key="3">
    <source>
        <dbReference type="ARBA" id="ARBA00022989"/>
    </source>
</evidence>
<comment type="caution">
    <text evidence="7">The sequence shown here is derived from an EMBL/GenBank/DDBJ whole genome shotgun (WGS) entry which is preliminary data.</text>
</comment>
<dbReference type="Gene3D" id="1.20.1250.20">
    <property type="entry name" value="MFS general substrate transporter like domains"/>
    <property type="match status" value="1"/>
</dbReference>
<feature type="transmembrane region" description="Helical" evidence="5">
    <location>
        <begin position="352"/>
        <end position="373"/>
    </location>
</feature>